<feature type="region of interest" description="Disordered" evidence="8">
    <location>
        <begin position="158"/>
        <end position="182"/>
    </location>
</feature>
<dbReference type="GO" id="GO:0030447">
    <property type="term" value="P:filamentous growth"/>
    <property type="evidence" value="ECO:0007669"/>
    <property type="project" value="UniProtKB-ARBA"/>
</dbReference>
<dbReference type="GO" id="GO:0005524">
    <property type="term" value="F:ATP binding"/>
    <property type="evidence" value="ECO:0007669"/>
    <property type="project" value="UniProtKB-UniRule"/>
</dbReference>
<gene>
    <name evidence="10" type="ORF">CANARDRAFT_6358</name>
</gene>
<feature type="binding site" evidence="7">
    <location>
        <position position="1286"/>
    </location>
    <ligand>
        <name>ATP</name>
        <dbReference type="ChEBI" id="CHEBI:30616"/>
    </ligand>
</feature>
<dbReference type="PROSITE" id="PS00107">
    <property type="entry name" value="PROTEIN_KINASE_ATP"/>
    <property type="match status" value="1"/>
</dbReference>
<keyword evidence="3" id="KW-0808">Transferase</keyword>
<feature type="compositionally biased region" description="Low complexity" evidence="8">
    <location>
        <begin position="205"/>
        <end position="224"/>
    </location>
</feature>
<dbReference type="STRING" id="983967.A0A1E4T545"/>
<dbReference type="Pfam" id="PF00069">
    <property type="entry name" value="Pkinase"/>
    <property type="match status" value="2"/>
</dbReference>
<evidence type="ECO:0000256" key="1">
    <source>
        <dbReference type="ARBA" id="ARBA00006529"/>
    </source>
</evidence>
<dbReference type="InterPro" id="IPR017441">
    <property type="entry name" value="Protein_kinase_ATP_BS"/>
</dbReference>
<dbReference type="Gene3D" id="3.30.200.20">
    <property type="entry name" value="Phosphorylase Kinase, domain 1"/>
    <property type="match status" value="1"/>
</dbReference>
<organism evidence="10 11">
    <name type="scientific">[Candida] arabinofermentans NRRL YB-2248</name>
    <dbReference type="NCBI Taxonomy" id="983967"/>
    <lineage>
        <taxon>Eukaryota</taxon>
        <taxon>Fungi</taxon>
        <taxon>Dikarya</taxon>
        <taxon>Ascomycota</taxon>
        <taxon>Saccharomycotina</taxon>
        <taxon>Pichiomycetes</taxon>
        <taxon>Pichiales</taxon>
        <taxon>Pichiaceae</taxon>
        <taxon>Ogataea</taxon>
        <taxon>Ogataea/Candida clade</taxon>
    </lineage>
</organism>
<evidence type="ECO:0000313" key="11">
    <source>
        <dbReference type="Proteomes" id="UP000094801"/>
    </source>
</evidence>
<dbReference type="OrthoDB" id="1043025at2759"/>
<keyword evidence="11" id="KW-1185">Reference proteome</keyword>
<name>A0A1E4T545_9ASCO</name>
<evidence type="ECO:0000256" key="3">
    <source>
        <dbReference type="ARBA" id="ARBA00022679"/>
    </source>
</evidence>
<comment type="similarity">
    <text evidence="1">Belongs to the protein kinase superfamily. STE Ser/Thr protein kinase family. MAP kinase kinase kinase subfamily.</text>
</comment>
<dbReference type="GO" id="GO:0038066">
    <property type="term" value="P:p38MAPK cascade"/>
    <property type="evidence" value="ECO:0007669"/>
    <property type="project" value="TreeGrafter"/>
</dbReference>
<evidence type="ECO:0000256" key="7">
    <source>
        <dbReference type="PROSITE-ProRule" id="PRU10141"/>
    </source>
</evidence>
<feature type="compositionally biased region" description="Polar residues" evidence="8">
    <location>
        <begin position="41"/>
        <end position="52"/>
    </location>
</feature>
<dbReference type="InterPro" id="IPR000719">
    <property type="entry name" value="Prot_kinase_dom"/>
</dbReference>
<evidence type="ECO:0000256" key="2">
    <source>
        <dbReference type="ARBA" id="ARBA00022527"/>
    </source>
</evidence>
<feature type="region of interest" description="Disordered" evidence="8">
    <location>
        <begin position="1"/>
        <end position="72"/>
    </location>
</feature>
<protein>
    <recommendedName>
        <fullName evidence="9">Protein kinase domain-containing protein</fullName>
    </recommendedName>
</protein>
<feature type="compositionally biased region" description="Basic and acidic residues" evidence="8">
    <location>
        <begin position="12"/>
        <end position="23"/>
    </location>
</feature>
<feature type="region of interest" description="Disordered" evidence="8">
    <location>
        <begin position="558"/>
        <end position="587"/>
    </location>
</feature>
<dbReference type="SUPFAM" id="SSF56112">
    <property type="entry name" value="Protein kinase-like (PK-like)"/>
    <property type="match status" value="1"/>
</dbReference>
<dbReference type="InterPro" id="IPR050538">
    <property type="entry name" value="MAP_kinase_kinase_kinase"/>
</dbReference>
<evidence type="ECO:0000256" key="4">
    <source>
        <dbReference type="ARBA" id="ARBA00022741"/>
    </source>
</evidence>
<dbReference type="Gene3D" id="1.10.510.10">
    <property type="entry name" value="Transferase(Phosphotransferase) domain 1"/>
    <property type="match status" value="1"/>
</dbReference>
<dbReference type="InterPro" id="IPR008271">
    <property type="entry name" value="Ser/Thr_kinase_AS"/>
</dbReference>
<dbReference type="SMART" id="SM00220">
    <property type="entry name" value="S_TKc"/>
    <property type="match status" value="1"/>
</dbReference>
<proteinExistence type="inferred from homology"/>
<accession>A0A1E4T545</accession>
<feature type="compositionally biased region" description="Polar residues" evidence="8">
    <location>
        <begin position="173"/>
        <end position="182"/>
    </location>
</feature>
<dbReference type="PANTHER" id="PTHR48016">
    <property type="entry name" value="MAP KINASE KINASE KINASE SSK2-RELATED-RELATED"/>
    <property type="match status" value="1"/>
</dbReference>
<keyword evidence="4 7" id="KW-0547">Nucleotide-binding</keyword>
<sequence>MASNTNKISITKSDDSEQPEAEKISLSTSPTSLRPRRSTLKLNLQSLTTTPVLLSPRGTPKSSPNPTGAFSFDQMSKIRDDVNNNNAGDFSGNTVTPLDEILAGNTGPMYNVEPKDPSTNSSVHTPPDPPPSVPMFHSSQKVPPLQPLTLTGAKSHTNSIINRNEGNPVIPKASQSAQRATRTLSNYQKLRTALASTDSGTPNVQQDQNQQAQLQKDQLKQNQQDTLSGGLSEAVRPHTSILRSNLNTKYTQQYQQQEKMYLNGITKFKNRYRVNDDYYNKSVDVVDDDDAVDATVEDEYDVAKGPEKMDQDLLTQSDEGQISTDESKELQALRALSQQIGMIDNEWEKPSEYTLDSNVLLDLLNKSEDIQLKHTDANAAIVERLEWQSMLQSVLTGDVVTGEKTKLIKPFSEVEGENYLRVSYNEDLWLGIRAKLYGRTEEDQKRLVLYHRGLVDETLEEIMNLRLVVPDNIKSLSYADQVKFASEKVNCLLQKYERCQELWRTNKEMENEKPQCGTPEFVSRINALVAWTSVASAIERESNVLKKWVGNDELDISRSPASASSSTASFENTTAESSEAVNGNGKNGNILKDDRSFVERIMKEKDIEDVFDKRLFTSFSHWTFKAKESYLQYQQLFENLGLPSYVNNLFVLAMFPTKLMKELIRARLAYARKMKNPTMMMIDQVLSDFQLYITLALEIRTSFIEYCAPREGWISLPDYQDTEFDNAILECVHHYLFLLNRKLLDSPKTSKSFRTFKEPEELEKQWSFLQNLGFYLEGGSAEIATQFSILNSKLTIRLNHYIHQQTQGPPYDGTPLDKHKMVRWYSSTMENFGQLKRKFMRFNLLLNQYFQNSLLYNLNGSKMKKFLENLKDSNHVLYHSPSLANEGIYIFVSESLASKPFEVARILKSTHLGVDFSKIPKRHLDAVNNYNYHIDSLNDNPYSYNDIVRYNSGFDYVLLVYPSKAMMWDGTVIPFDIENLPIENIEKGKVLLLSKGGPDSSLDECGKWFKECVGETLGGVLSKRCSLSQVQRELQTTSKQFFRMSCFAIGSFTSIRNQCRGISDCQELVNNVAMYLKDLGRDSIRGLDTVRRSAIVLKMLYLAIEWLSFVVDDCVPTDPKTFRWCVAALEFAMDITRGFNILTLDGEKFYRLKEKVAGCMSLLISHFDIMGARTKELQKRRMMNYRSISGKDLFTMDDESLGSLREHIMYQVGKLEEERRHLQVEQQSVGRVLDDKDTENQFLTYLASSFSSVSIRWQKGKFLGGGTFGSVYASINLDTGGAMAVKEIRFQDRQSIKTVVPAIKGEMTVLEMLSHPNIVQFFGVEVHRDRVYIFMEYCSGGSLASLLEYGRIEDETVIQLYTLQMLEGLAYLHQFGIVHRDIKPENILLDHMGVIKFVDFGSSKVIAMAAQRTASKSVTSSSNSTGTNGSASGSMTVSVSGDSVSPSQSMLSDILHPARKTHVTGTPMYMSPEVIKGENPGKFGSIDIWSLGCCILEMATGRRPWTNLDNEFAVMYHIAAGHLPQFPTPDQLSQQGQDFLTKCLNTDPNKRLSAVELLKDPWIQAIRNEAFSDSQNSTVIDSTDA</sequence>
<feature type="region of interest" description="Disordered" evidence="8">
    <location>
        <begin position="1417"/>
        <end position="1442"/>
    </location>
</feature>
<dbReference type="CDD" id="cd06626">
    <property type="entry name" value="STKc_MEKK4"/>
    <property type="match status" value="1"/>
</dbReference>
<keyword evidence="5" id="KW-0418">Kinase</keyword>
<dbReference type="InterPro" id="IPR011009">
    <property type="entry name" value="Kinase-like_dom_sf"/>
</dbReference>
<dbReference type="Proteomes" id="UP000094801">
    <property type="component" value="Unassembled WGS sequence"/>
</dbReference>
<feature type="compositionally biased region" description="Low complexity" evidence="8">
    <location>
        <begin position="558"/>
        <end position="580"/>
    </location>
</feature>
<dbReference type="EMBL" id="KV453849">
    <property type="protein sequence ID" value="ODV86788.1"/>
    <property type="molecule type" value="Genomic_DNA"/>
</dbReference>
<feature type="domain" description="Protein kinase" evidence="9">
    <location>
        <begin position="1257"/>
        <end position="1563"/>
    </location>
</feature>
<keyword evidence="2" id="KW-0723">Serine/threonine-protein kinase</keyword>
<keyword evidence="6 7" id="KW-0067">ATP-binding</keyword>
<feature type="compositionally biased region" description="Polar residues" evidence="8">
    <location>
        <begin position="1"/>
        <end position="11"/>
    </location>
</feature>
<evidence type="ECO:0000256" key="8">
    <source>
        <dbReference type="SAM" id="MobiDB-lite"/>
    </source>
</evidence>
<evidence type="ECO:0000313" key="10">
    <source>
        <dbReference type="EMBL" id="ODV86788.1"/>
    </source>
</evidence>
<dbReference type="GO" id="GO:0004674">
    <property type="term" value="F:protein serine/threonine kinase activity"/>
    <property type="evidence" value="ECO:0007669"/>
    <property type="project" value="UniProtKB-KW"/>
</dbReference>
<reference evidence="11" key="1">
    <citation type="submission" date="2016-04" db="EMBL/GenBank/DDBJ databases">
        <title>Comparative genomics of biotechnologically important yeasts.</title>
        <authorList>
            <consortium name="DOE Joint Genome Institute"/>
            <person name="Riley R."/>
            <person name="Haridas S."/>
            <person name="Wolfe K.H."/>
            <person name="Lopes M.R."/>
            <person name="Hittinger C.T."/>
            <person name="Goker M."/>
            <person name="Salamov A."/>
            <person name="Wisecaver J."/>
            <person name="Long T.M."/>
            <person name="Aerts A.L."/>
            <person name="Barry K."/>
            <person name="Choi C."/>
            <person name="Clum A."/>
            <person name="Coughlan A.Y."/>
            <person name="Deshpande S."/>
            <person name="Douglass A.P."/>
            <person name="Hanson S.J."/>
            <person name="Klenk H.-P."/>
            <person name="Labutti K."/>
            <person name="Lapidus A."/>
            <person name="Lindquist E."/>
            <person name="Lipzen A."/>
            <person name="Meier-Kolthoff J.P."/>
            <person name="Ohm R.A."/>
            <person name="Otillar R.P."/>
            <person name="Pangilinan J."/>
            <person name="Peng Y."/>
            <person name="Rokas A."/>
            <person name="Rosa C.A."/>
            <person name="Scheuner C."/>
            <person name="Sibirny A.A."/>
            <person name="Slot J.C."/>
            <person name="Stielow J.B."/>
            <person name="Sun H."/>
            <person name="Kurtzman C.P."/>
            <person name="Blackwell M."/>
            <person name="Grigoriev I.V."/>
            <person name="Jeffries T.W."/>
        </authorList>
    </citation>
    <scope>NUCLEOTIDE SEQUENCE [LARGE SCALE GENOMIC DNA]</scope>
    <source>
        <strain evidence="11">NRRL YB-2248</strain>
    </source>
</reference>
<evidence type="ECO:0000256" key="5">
    <source>
        <dbReference type="ARBA" id="ARBA00022777"/>
    </source>
</evidence>
<dbReference type="PROSITE" id="PS50011">
    <property type="entry name" value="PROTEIN_KINASE_DOM"/>
    <property type="match status" value="1"/>
</dbReference>
<evidence type="ECO:0000259" key="9">
    <source>
        <dbReference type="PROSITE" id="PS50011"/>
    </source>
</evidence>
<dbReference type="PROSITE" id="PS00108">
    <property type="entry name" value="PROTEIN_KINASE_ST"/>
    <property type="match status" value="1"/>
</dbReference>
<evidence type="ECO:0000256" key="6">
    <source>
        <dbReference type="ARBA" id="ARBA00022840"/>
    </source>
</evidence>
<feature type="region of interest" description="Disordered" evidence="8">
    <location>
        <begin position="196"/>
        <end position="234"/>
    </location>
</feature>
<dbReference type="PANTHER" id="PTHR48016:SF32">
    <property type="entry name" value="MITOGEN-ACTIVATED PROTEIN KINASE KINASE KINASE 4"/>
    <property type="match status" value="1"/>
</dbReference>